<reference evidence="4 5" key="1">
    <citation type="submission" date="2023-04" db="EMBL/GenBank/DDBJ databases">
        <title>Ottowia paracancer sp. nov., isolated from human stomach.</title>
        <authorList>
            <person name="Song Y."/>
        </authorList>
    </citation>
    <scope>NUCLEOTIDE SEQUENCE [LARGE SCALE GENOMIC DNA]</scope>
    <source>
        <strain evidence="4 5">10c7w1</strain>
    </source>
</reference>
<protein>
    <submittedName>
        <fullName evidence="4">GDSL-type esterase/lipase family protein</fullName>
    </submittedName>
</protein>
<dbReference type="Gene3D" id="3.40.50.1110">
    <property type="entry name" value="SGNH hydrolase"/>
    <property type="match status" value="1"/>
</dbReference>
<feature type="domain" description="SGNH hydrolase-type esterase" evidence="2">
    <location>
        <begin position="226"/>
        <end position="383"/>
    </location>
</feature>
<keyword evidence="1" id="KW-0732">Signal</keyword>
<organism evidence="4 5">
    <name type="scientific">Ottowia cancrivicina</name>
    <dbReference type="NCBI Taxonomy" id="3040346"/>
    <lineage>
        <taxon>Bacteria</taxon>
        <taxon>Pseudomonadati</taxon>
        <taxon>Pseudomonadota</taxon>
        <taxon>Betaproteobacteria</taxon>
        <taxon>Burkholderiales</taxon>
        <taxon>Comamonadaceae</taxon>
        <taxon>Ottowia</taxon>
    </lineage>
</organism>
<gene>
    <name evidence="4" type="ORF">QB898_03500</name>
</gene>
<dbReference type="Pfam" id="PF13472">
    <property type="entry name" value="Lipase_GDSL_2"/>
    <property type="match status" value="1"/>
</dbReference>
<dbReference type="SUPFAM" id="SSF52266">
    <property type="entry name" value="SGNH hydrolase"/>
    <property type="match status" value="1"/>
</dbReference>
<evidence type="ECO:0000259" key="3">
    <source>
        <dbReference type="Pfam" id="PF22753"/>
    </source>
</evidence>
<dbReference type="RefSeq" id="WP_279523810.1">
    <property type="nucleotide sequence ID" value="NZ_JARVII010000004.1"/>
</dbReference>
<name>A0AAW6RJS8_9BURK</name>
<proteinExistence type="predicted"/>
<dbReference type="AlphaFoldDB" id="A0AAW6RJS8"/>
<dbReference type="InterPro" id="IPR013830">
    <property type="entry name" value="SGNH_hydro"/>
</dbReference>
<feature type="chain" id="PRO_5043577433" evidence="1">
    <location>
        <begin position="21"/>
        <end position="397"/>
    </location>
</feature>
<dbReference type="InterPro" id="IPR055041">
    <property type="entry name" value="Ape1_N"/>
</dbReference>
<dbReference type="EMBL" id="JARVII010000004">
    <property type="protein sequence ID" value="MDG9698794.1"/>
    <property type="molecule type" value="Genomic_DNA"/>
</dbReference>
<dbReference type="Gene3D" id="2.60.120.1360">
    <property type="match status" value="1"/>
</dbReference>
<evidence type="ECO:0000313" key="4">
    <source>
        <dbReference type="EMBL" id="MDG9698794.1"/>
    </source>
</evidence>
<feature type="signal peptide" evidence="1">
    <location>
        <begin position="1"/>
        <end position="20"/>
    </location>
</feature>
<sequence length="397" mass="42449">MNRRHVISWAAFACLPPVAAQPAASAAPDRRDWLENFGPARQPWIDKLRSLRQGRAEVFRIVQIGDSHTAGDFFTGGLRAALQERWGNAGAGWVWPVAVAGQRAAVMQCAASGWRVLTARQEGSGFPLGGVLAHSEPGGGRLLLTPAAGYAGPQRVTALARPARASGPLRFEDAQGLAYAEAPEAPHGQGWRAMAFRAEPPLRITAQAGDVWELGPMGFENGGAGVTVSALGLNGAQITHAERWRSGWPQDLLAMRADLLIFAFGTNEAFDPRPDPARAEAAWARVLDAARRALPRAGLLLLGAPDALRPGALQTEAETESDCGRPLWLGLAQRMQRRQAQAAQAAWWPWQDAMGGPCTARRWQAEGLMAPDGVHFTPAGYARAARQLADSLARLAG</sequence>
<evidence type="ECO:0000313" key="5">
    <source>
        <dbReference type="Proteomes" id="UP001237156"/>
    </source>
</evidence>
<accession>A0AAW6RJS8</accession>
<dbReference type="Proteomes" id="UP001237156">
    <property type="component" value="Unassembled WGS sequence"/>
</dbReference>
<dbReference type="Pfam" id="PF22753">
    <property type="entry name" value="Ape1_N"/>
    <property type="match status" value="1"/>
</dbReference>
<evidence type="ECO:0000259" key="2">
    <source>
        <dbReference type="Pfam" id="PF13472"/>
    </source>
</evidence>
<dbReference type="GO" id="GO:0016788">
    <property type="term" value="F:hydrolase activity, acting on ester bonds"/>
    <property type="evidence" value="ECO:0007669"/>
    <property type="project" value="UniProtKB-ARBA"/>
</dbReference>
<comment type="caution">
    <text evidence="4">The sequence shown here is derived from an EMBL/GenBank/DDBJ whole genome shotgun (WGS) entry which is preliminary data.</text>
</comment>
<feature type="domain" description="Peptidoglycan O-acetylesterase N-terminal" evidence="3">
    <location>
        <begin position="90"/>
        <end position="202"/>
    </location>
</feature>
<evidence type="ECO:0000256" key="1">
    <source>
        <dbReference type="SAM" id="SignalP"/>
    </source>
</evidence>
<keyword evidence="5" id="KW-1185">Reference proteome</keyword>
<dbReference type="InterPro" id="IPR036514">
    <property type="entry name" value="SGNH_hydro_sf"/>
</dbReference>